<dbReference type="Proteomes" id="UP000676565">
    <property type="component" value="Unassembled WGS sequence"/>
</dbReference>
<evidence type="ECO:0000313" key="1">
    <source>
        <dbReference type="EMBL" id="MBP3959095.1"/>
    </source>
</evidence>
<name>A0ABS5BZD8_9BACT</name>
<keyword evidence="2" id="KW-1185">Reference proteome</keyword>
<accession>A0ABS5BZD8</accession>
<protein>
    <submittedName>
        <fullName evidence="1">Uncharacterized protein</fullName>
    </submittedName>
</protein>
<sequence>MPVTVEFLTPADLRDVLRGMAAVSVLHGECDHTFRVVGSTAVARWGDFAGNSGHFLFHPTGSVILGFDHESPMSPHANTGRNDFRAWPGVYESLPESLMAAIRANPFEPEFDLREVTFCLWNQTVTKCWQKGHIEYPERDYGDADGEGYILGWLCNYFRDFVGEFRETYKWVLDTGAVAELLSGDEITRECVRLLGPDRDSDAVVTELAAMGFRIV</sequence>
<dbReference type="RefSeq" id="WP_210659622.1">
    <property type="nucleotide sequence ID" value="NZ_JAGKQQ010000001.1"/>
</dbReference>
<organism evidence="1 2">
    <name type="scientific">Gemmata palustris</name>
    <dbReference type="NCBI Taxonomy" id="2822762"/>
    <lineage>
        <taxon>Bacteria</taxon>
        <taxon>Pseudomonadati</taxon>
        <taxon>Planctomycetota</taxon>
        <taxon>Planctomycetia</taxon>
        <taxon>Gemmatales</taxon>
        <taxon>Gemmataceae</taxon>
        <taxon>Gemmata</taxon>
    </lineage>
</organism>
<comment type="caution">
    <text evidence="1">The sequence shown here is derived from an EMBL/GenBank/DDBJ whole genome shotgun (WGS) entry which is preliminary data.</text>
</comment>
<reference evidence="1 2" key="1">
    <citation type="submission" date="2021-04" db="EMBL/GenBank/DDBJ databases">
        <authorList>
            <person name="Ivanova A."/>
        </authorList>
    </citation>
    <scope>NUCLEOTIDE SEQUENCE [LARGE SCALE GENOMIC DNA]</scope>
    <source>
        <strain evidence="1 2">G18</strain>
    </source>
</reference>
<evidence type="ECO:0000313" key="2">
    <source>
        <dbReference type="Proteomes" id="UP000676565"/>
    </source>
</evidence>
<dbReference type="EMBL" id="JAGKQQ010000001">
    <property type="protein sequence ID" value="MBP3959095.1"/>
    <property type="molecule type" value="Genomic_DNA"/>
</dbReference>
<proteinExistence type="predicted"/>
<gene>
    <name evidence="1" type="ORF">J8F10_27945</name>
</gene>